<sequence>MNRVDPKDAIFYLGAKSGRSSDHCLVYGFVDGRTTRPPVHTTVVADLTRALSRVERIRRRLVEVPATLAYPRWEAHSTPASTFVTAHQPDGRWTETLRRLAELVEDPIDTTQSAWRADLVDVVTDAPFSDRPVIVVVLRVSHTFVDGQGAAALGRSVFGEDAEVAGPPPAVGSRPGSEYRAALHGAVTLPAGIAGYIRALVTDARRGRNGPDTPPAPPQRPLSPLNAPPGADRSVAIIVRPRPPNRLAGMTVTTIGLTAVSLALQRYLATGEQTDLSAGVPVGVPDSVEFSGANRVVTGTVDLHTDVPDLVARAELIQHDLHAERARVLDPAVLQRLGVLEAAPAPLLVAITALGRRVTPTTVAAHTVVTSINRGDAPLRLGDATAVLSSGFPALTRHFAMKHGIYTLGRTVTIGVVWSPTAVPDGHRQPALLQQAWDEVIAALTDEGTPDA</sequence>
<feature type="region of interest" description="Disordered" evidence="1">
    <location>
        <begin position="205"/>
        <end position="229"/>
    </location>
</feature>
<feature type="compositionally biased region" description="Pro residues" evidence="1">
    <location>
        <begin position="212"/>
        <end position="221"/>
    </location>
</feature>
<name>A0ABT1HGD4_9NOCA</name>
<comment type="caution">
    <text evidence="3">The sequence shown here is derived from an EMBL/GenBank/DDBJ whole genome shotgun (WGS) entry which is preliminary data.</text>
</comment>
<proteinExistence type="predicted"/>
<keyword evidence="4" id="KW-1185">Reference proteome</keyword>
<dbReference type="RefSeq" id="WP_253660997.1">
    <property type="nucleotide sequence ID" value="NZ_BAAAJQ010000001.1"/>
</dbReference>
<evidence type="ECO:0000259" key="2">
    <source>
        <dbReference type="Pfam" id="PF03007"/>
    </source>
</evidence>
<dbReference type="EMBL" id="JAMTCJ010000002">
    <property type="protein sequence ID" value="MCP2175966.1"/>
    <property type="molecule type" value="Genomic_DNA"/>
</dbReference>
<dbReference type="InterPro" id="IPR004255">
    <property type="entry name" value="O-acyltransferase_WSD1_N"/>
</dbReference>
<dbReference type="Proteomes" id="UP001206895">
    <property type="component" value="Unassembled WGS sequence"/>
</dbReference>
<dbReference type="Pfam" id="PF03007">
    <property type="entry name" value="WS_DGAT_cat"/>
    <property type="match status" value="1"/>
</dbReference>
<accession>A0ABT1HGD4</accession>
<gene>
    <name evidence="3" type="ORF">LX13_001785</name>
</gene>
<reference evidence="3 4" key="1">
    <citation type="submission" date="2022-06" db="EMBL/GenBank/DDBJ databases">
        <title>Genomic Encyclopedia of Archaeal and Bacterial Type Strains, Phase II (KMG-II): from individual species to whole genera.</title>
        <authorList>
            <person name="Goeker M."/>
        </authorList>
    </citation>
    <scope>NUCLEOTIDE SEQUENCE [LARGE SCALE GENOMIC DNA]</scope>
    <source>
        <strain evidence="3 4">DSM 44693</strain>
    </source>
</reference>
<feature type="domain" description="O-acyltransferase WSD1-like N-terminal" evidence="2">
    <location>
        <begin position="37"/>
        <end position="238"/>
    </location>
</feature>
<evidence type="ECO:0000313" key="4">
    <source>
        <dbReference type="Proteomes" id="UP001206895"/>
    </source>
</evidence>
<protein>
    <submittedName>
        <fullName evidence="3">Wax ester synthase-like Acyl-CoA acyltransferase domain-containing protein</fullName>
    </submittedName>
</protein>
<organism evidence="3 4">
    <name type="scientific">Williamsia maris</name>
    <dbReference type="NCBI Taxonomy" id="72806"/>
    <lineage>
        <taxon>Bacteria</taxon>
        <taxon>Bacillati</taxon>
        <taxon>Actinomycetota</taxon>
        <taxon>Actinomycetes</taxon>
        <taxon>Mycobacteriales</taxon>
        <taxon>Nocardiaceae</taxon>
        <taxon>Williamsia</taxon>
    </lineage>
</organism>
<evidence type="ECO:0000313" key="3">
    <source>
        <dbReference type="EMBL" id="MCP2175966.1"/>
    </source>
</evidence>
<evidence type="ECO:0000256" key="1">
    <source>
        <dbReference type="SAM" id="MobiDB-lite"/>
    </source>
</evidence>